<feature type="domain" description="Homeobox" evidence="8">
    <location>
        <begin position="45"/>
        <end position="105"/>
    </location>
</feature>
<dbReference type="CDD" id="cd00086">
    <property type="entry name" value="homeodomain"/>
    <property type="match status" value="1"/>
</dbReference>
<evidence type="ECO:0000313" key="10">
    <source>
        <dbReference type="Proteomes" id="UP000655588"/>
    </source>
</evidence>
<dbReference type="Pfam" id="PF00046">
    <property type="entry name" value="Homeodomain"/>
    <property type="match status" value="1"/>
</dbReference>
<comment type="subcellular location">
    <subcellularLocation>
        <location evidence="1 5 6">Nucleus</location>
    </subcellularLocation>
</comment>
<evidence type="ECO:0000313" key="9">
    <source>
        <dbReference type="EMBL" id="KAF3430162.1"/>
    </source>
</evidence>
<sequence>MTKSSQAASYSHILDRIAVSFIPLLKRRCGDESDTESEPGIPLKRKQRRSRTTFTGEQLEQLETAFQRAQYPDVYAREELAQRTGLTEARIQVWFSNRRARLRKHAGSIAHSVTGLPLTPCQYASHELAQIPQVSQMPPAITQVPTTLHHSPTTLQQASAAVHQVPGANAQIPNTTSVAQVPSTISSALQGHAVSISGHLSSLQGHTMQLGQIPTIQPPAAHGAPTTISHNPGKAQLGWGQFNHFQSEYTSSHSSHQHSSHASHAATSSSGTGNSASAAEWYDQGYDYSQHAQLNYHRSVGGIF</sequence>
<dbReference type="InterPro" id="IPR009057">
    <property type="entry name" value="Homeodomain-like_sf"/>
</dbReference>
<dbReference type="GO" id="GO:0005634">
    <property type="term" value="C:nucleus"/>
    <property type="evidence" value="ECO:0007669"/>
    <property type="project" value="UniProtKB-SubCell"/>
</dbReference>
<evidence type="ECO:0000256" key="2">
    <source>
        <dbReference type="ARBA" id="ARBA00023125"/>
    </source>
</evidence>
<keyword evidence="4 5" id="KW-0539">Nucleus</keyword>
<dbReference type="PRINTS" id="PR00031">
    <property type="entry name" value="HTHREPRESSR"/>
</dbReference>
<dbReference type="PROSITE" id="PS00027">
    <property type="entry name" value="HOMEOBOX_1"/>
    <property type="match status" value="1"/>
</dbReference>
<feature type="region of interest" description="Disordered" evidence="7">
    <location>
        <begin position="30"/>
        <end position="54"/>
    </location>
</feature>
<dbReference type="SMART" id="SM00389">
    <property type="entry name" value="HOX"/>
    <property type="match status" value="1"/>
</dbReference>
<dbReference type="InterPro" id="IPR050649">
    <property type="entry name" value="Paired_Homeobox_TFs"/>
</dbReference>
<dbReference type="SUPFAM" id="SSF46689">
    <property type="entry name" value="Homeodomain-like"/>
    <property type="match status" value="1"/>
</dbReference>
<accession>A0A833SKR7</accession>
<dbReference type="AlphaFoldDB" id="A0A833SKR7"/>
<evidence type="ECO:0000256" key="6">
    <source>
        <dbReference type="RuleBase" id="RU000682"/>
    </source>
</evidence>
<keyword evidence="3 5" id="KW-0371">Homeobox</keyword>
<proteinExistence type="predicted"/>
<organism evidence="9 10">
    <name type="scientific">Frieseomelitta varia</name>
    <dbReference type="NCBI Taxonomy" id="561572"/>
    <lineage>
        <taxon>Eukaryota</taxon>
        <taxon>Metazoa</taxon>
        <taxon>Ecdysozoa</taxon>
        <taxon>Arthropoda</taxon>
        <taxon>Hexapoda</taxon>
        <taxon>Insecta</taxon>
        <taxon>Pterygota</taxon>
        <taxon>Neoptera</taxon>
        <taxon>Endopterygota</taxon>
        <taxon>Hymenoptera</taxon>
        <taxon>Apocrita</taxon>
        <taxon>Aculeata</taxon>
        <taxon>Apoidea</taxon>
        <taxon>Anthophila</taxon>
        <taxon>Apidae</taxon>
        <taxon>Frieseomelitta</taxon>
    </lineage>
</organism>
<dbReference type="InterPro" id="IPR017970">
    <property type="entry name" value="Homeobox_CS"/>
</dbReference>
<dbReference type="GO" id="GO:0000981">
    <property type="term" value="F:DNA-binding transcription factor activity, RNA polymerase II-specific"/>
    <property type="evidence" value="ECO:0007669"/>
    <property type="project" value="InterPro"/>
</dbReference>
<dbReference type="Gene3D" id="1.10.10.60">
    <property type="entry name" value="Homeodomain-like"/>
    <property type="match status" value="1"/>
</dbReference>
<comment type="caution">
    <text evidence="9">The sequence shown here is derived from an EMBL/GenBank/DDBJ whole genome shotgun (WGS) entry which is preliminary data.</text>
</comment>
<feature type="region of interest" description="Disordered" evidence="7">
    <location>
        <begin position="248"/>
        <end position="276"/>
    </location>
</feature>
<dbReference type="PANTHER" id="PTHR24329:SF543">
    <property type="entry name" value="FI01017P-RELATED"/>
    <property type="match status" value="1"/>
</dbReference>
<evidence type="ECO:0000256" key="7">
    <source>
        <dbReference type="SAM" id="MobiDB-lite"/>
    </source>
</evidence>
<dbReference type="Proteomes" id="UP000655588">
    <property type="component" value="Unassembled WGS sequence"/>
</dbReference>
<dbReference type="PROSITE" id="PS50071">
    <property type="entry name" value="HOMEOBOX_2"/>
    <property type="match status" value="1"/>
</dbReference>
<dbReference type="PANTHER" id="PTHR24329">
    <property type="entry name" value="HOMEOBOX PROTEIN ARISTALESS"/>
    <property type="match status" value="1"/>
</dbReference>
<evidence type="ECO:0000256" key="1">
    <source>
        <dbReference type="ARBA" id="ARBA00004123"/>
    </source>
</evidence>
<reference evidence="9" key="1">
    <citation type="submission" date="2019-11" db="EMBL/GenBank/DDBJ databases">
        <title>The nuclear and mitochondrial genomes of Frieseomelitta varia - a highly eusocial stingless bee (Meliponini) with a permanently sterile worker caste.</title>
        <authorList>
            <person name="Freitas F.C.P."/>
            <person name="Lourenco A.P."/>
            <person name="Nunes F.M.F."/>
            <person name="Paschoal A.R."/>
            <person name="Abreu F.C.P."/>
            <person name="Barbin F.O."/>
            <person name="Bataglia L."/>
            <person name="Cardoso-Junior C.A.M."/>
            <person name="Cervoni M.S."/>
            <person name="Silva S.R."/>
            <person name="Dalarmi F."/>
            <person name="Del Lama M.A."/>
            <person name="Depintor T.S."/>
            <person name="Ferreira K.M."/>
            <person name="Goria P.S."/>
            <person name="Jaskot M.C."/>
            <person name="Lago D.C."/>
            <person name="Luna-Lucena D."/>
            <person name="Moda L.M."/>
            <person name="Nascimento L."/>
            <person name="Pedrino M."/>
            <person name="Rabico F.O."/>
            <person name="Sanches F.C."/>
            <person name="Santos D.E."/>
            <person name="Santos C.G."/>
            <person name="Vieira J."/>
            <person name="Lopes T.F."/>
            <person name="Barchuk A.R."/>
            <person name="Hartfelder K."/>
            <person name="Simoes Z.L.P."/>
            <person name="Bitondi M.M.G."/>
            <person name="Pinheiro D.G."/>
        </authorList>
    </citation>
    <scope>NUCLEOTIDE SEQUENCE</scope>
    <source>
        <strain evidence="9">USP_RPSP 00005682</strain>
        <tissue evidence="9">Whole individual</tissue>
    </source>
</reference>
<feature type="DNA-binding region" description="Homeobox" evidence="5">
    <location>
        <begin position="47"/>
        <end position="106"/>
    </location>
</feature>
<evidence type="ECO:0000259" key="8">
    <source>
        <dbReference type="PROSITE" id="PS50071"/>
    </source>
</evidence>
<protein>
    <recommendedName>
        <fullName evidence="8">Homeobox domain-containing protein</fullName>
    </recommendedName>
</protein>
<evidence type="ECO:0000256" key="3">
    <source>
        <dbReference type="ARBA" id="ARBA00023155"/>
    </source>
</evidence>
<dbReference type="FunFam" id="1.10.10.60:FF:000679">
    <property type="entry name" value="Homeobox protein aristaless"/>
    <property type="match status" value="1"/>
</dbReference>
<feature type="compositionally biased region" description="Low complexity" evidence="7">
    <location>
        <begin position="262"/>
        <end position="276"/>
    </location>
</feature>
<evidence type="ECO:0000256" key="4">
    <source>
        <dbReference type="ARBA" id="ARBA00023242"/>
    </source>
</evidence>
<dbReference type="EMBL" id="WNWW01000130">
    <property type="protein sequence ID" value="KAF3430162.1"/>
    <property type="molecule type" value="Genomic_DNA"/>
</dbReference>
<gene>
    <name evidence="9" type="ORF">E2986_09224</name>
</gene>
<evidence type="ECO:0000256" key="5">
    <source>
        <dbReference type="PROSITE-ProRule" id="PRU00108"/>
    </source>
</evidence>
<keyword evidence="10" id="KW-1185">Reference proteome</keyword>
<name>A0A833SKR7_9HYME</name>
<dbReference type="GO" id="GO:0000977">
    <property type="term" value="F:RNA polymerase II transcription regulatory region sequence-specific DNA binding"/>
    <property type="evidence" value="ECO:0007669"/>
    <property type="project" value="TreeGrafter"/>
</dbReference>
<dbReference type="InterPro" id="IPR000047">
    <property type="entry name" value="HTH_motif"/>
</dbReference>
<keyword evidence="2 5" id="KW-0238">DNA-binding</keyword>
<dbReference type="InterPro" id="IPR001356">
    <property type="entry name" value="HD"/>
</dbReference>